<evidence type="ECO:0000313" key="3">
    <source>
        <dbReference type="Proteomes" id="UP000006056"/>
    </source>
</evidence>
<keyword evidence="1" id="KW-1133">Transmembrane helix</keyword>
<accession>I3ZJ83</accession>
<reference evidence="2 3" key="1">
    <citation type="submission" date="2012-06" db="EMBL/GenBank/DDBJ databases">
        <title>Complete genome of Terriglobus roseus DSM 18391.</title>
        <authorList>
            <consortium name="US DOE Joint Genome Institute (JGI-PGF)"/>
            <person name="Lucas S."/>
            <person name="Copeland A."/>
            <person name="Lapidus A."/>
            <person name="Glavina del Rio T."/>
            <person name="Dalin E."/>
            <person name="Tice H."/>
            <person name="Bruce D."/>
            <person name="Goodwin L."/>
            <person name="Pitluck S."/>
            <person name="Peters L."/>
            <person name="Mikhailova N."/>
            <person name="Munk A.C.C."/>
            <person name="Kyrpides N."/>
            <person name="Mavromatis K."/>
            <person name="Ivanova N."/>
            <person name="Brettin T."/>
            <person name="Detter J.C."/>
            <person name="Han C."/>
            <person name="Larimer F."/>
            <person name="Land M."/>
            <person name="Hauser L."/>
            <person name="Markowitz V."/>
            <person name="Cheng J.-F."/>
            <person name="Hugenholtz P."/>
            <person name="Woyke T."/>
            <person name="Wu D."/>
            <person name="Brambilla E."/>
            <person name="Klenk H.-P."/>
            <person name="Eisen J.A."/>
        </authorList>
    </citation>
    <scope>NUCLEOTIDE SEQUENCE [LARGE SCALE GENOMIC DNA]</scope>
    <source>
        <strain evidence="3">DSM 18391 / NRRL B-41598 / KBS 63</strain>
    </source>
</reference>
<feature type="transmembrane region" description="Helical" evidence="1">
    <location>
        <begin position="6"/>
        <end position="25"/>
    </location>
</feature>
<evidence type="ECO:0000313" key="2">
    <source>
        <dbReference type="EMBL" id="AFL89301.1"/>
    </source>
</evidence>
<evidence type="ECO:0000256" key="1">
    <source>
        <dbReference type="SAM" id="Phobius"/>
    </source>
</evidence>
<protein>
    <submittedName>
        <fullName evidence="2">Uncharacterized protein</fullName>
    </submittedName>
</protein>
<dbReference type="Proteomes" id="UP000006056">
    <property type="component" value="Chromosome"/>
</dbReference>
<name>I3ZJ83_TERRK</name>
<keyword evidence="1" id="KW-0472">Membrane</keyword>
<organism evidence="2 3">
    <name type="scientific">Terriglobus roseus (strain DSM 18391 / NRRL B-41598 / KBS 63)</name>
    <dbReference type="NCBI Taxonomy" id="926566"/>
    <lineage>
        <taxon>Bacteria</taxon>
        <taxon>Pseudomonadati</taxon>
        <taxon>Acidobacteriota</taxon>
        <taxon>Terriglobia</taxon>
        <taxon>Terriglobales</taxon>
        <taxon>Acidobacteriaceae</taxon>
        <taxon>Terriglobus</taxon>
    </lineage>
</organism>
<keyword evidence="1" id="KW-0812">Transmembrane</keyword>
<keyword evidence="3" id="KW-1185">Reference proteome</keyword>
<dbReference type="EMBL" id="CP003379">
    <property type="protein sequence ID" value="AFL89301.1"/>
    <property type="molecule type" value="Genomic_DNA"/>
</dbReference>
<dbReference type="HOGENOM" id="CLU_3141648_0_0_0"/>
<sequence>MKTALLYALIPVATSFFAALVAILWKGSDRAFKAVCSIWLAAWSLRRSR</sequence>
<proteinExistence type="predicted"/>
<dbReference type="KEGG" id="trs:Terro_3069"/>
<dbReference type="AlphaFoldDB" id="I3ZJ83"/>
<gene>
    <name evidence="2" type="ordered locus">Terro_3069</name>
</gene>